<dbReference type="GO" id="GO:0046872">
    <property type="term" value="F:metal ion binding"/>
    <property type="evidence" value="ECO:0007669"/>
    <property type="project" value="UniProtKB-KW"/>
</dbReference>
<proteinExistence type="inferred from homology"/>
<keyword evidence="2 10" id="KW-0690">Ribosome biogenesis</keyword>
<dbReference type="Pfam" id="PF16745">
    <property type="entry name" value="RsgA_N"/>
    <property type="match status" value="1"/>
</dbReference>
<dbReference type="PANTHER" id="PTHR32120:SF11">
    <property type="entry name" value="SMALL RIBOSOMAL SUBUNIT BIOGENESIS GTPASE RSGA 1, MITOCHONDRIAL-RELATED"/>
    <property type="match status" value="1"/>
</dbReference>
<gene>
    <name evidence="10" type="primary">rsgA</name>
    <name evidence="14" type="ORF">C7954_101119</name>
    <name evidence="13" type="ORF">SAMN04488597_10169</name>
</gene>
<comment type="similarity">
    <text evidence="10">Belongs to the TRAFAC class YlqF/YawG GTPase family. RsgA subfamily.</text>
</comment>
<evidence type="ECO:0000313" key="13">
    <source>
        <dbReference type="EMBL" id="SDB96122.1"/>
    </source>
</evidence>
<dbReference type="Proteomes" id="UP000295472">
    <property type="component" value="Unassembled WGS sequence"/>
</dbReference>
<evidence type="ECO:0000256" key="10">
    <source>
        <dbReference type="HAMAP-Rule" id="MF_01820"/>
    </source>
</evidence>
<feature type="domain" description="EngC GTPase" evidence="11">
    <location>
        <begin position="66"/>
        <end position="212"/>
    </location>
</feature>
<dbReference type="HAMAP" id="MF_01820">
    <property type="entry name" value="GTPase_RsgA"/>
    <property type="match status" value="1"/>
</dbReference>
<evidence type="ECO:0000256" key="9">
    <source>
        <dbReference type="ARBA" id="ARBA00023134"/>
    </source>
</evidence>
<feature type="binding site" evidence="10">
    <location>
        <position position="245"/>
    </location>
    <ligand>
        <name>Zn(2+)</name>
        <dbReference type="ChEBI" id="CHEBI:29105"/>
    </ligand>
</feature>
<comment type="subunit">
    <text evidence="10">Monomer. Associates with 30S ribosomal subunit, binds 16S rRNA.</text>
</comment>
<feature type="binding site" evidence="10">
    <location>
        <position position="247"/>
    </location>
    <ligand>
        <name>Zn(2+)</name>
        <dbReference type="ChEBI" id="CHEBI:29105"/>
    </ligand>
</feature>
<keyword evidence="1 10" id="KW-0963">Cytoplasm</keyword>
<dbReference type="GeneID" id="57011533"/>
<evidence type="ECO:0000313" key="15">
    <source>
        <dbReference type="Proteomes" id="UP000295472"/>
    </source>
</evidence>
<evidence type="ECO:0000256" key="5">
    <source>
        <dbReference type="ARBA" id="ARBA00022741"/>
    </source>
</evidence>
<dbReference type="SUPFAM" id="SSF52540">
    <property type="entry name" value="P-loop containing nucleoside triphosphate hydrolases"/>
    <property type="match status" value="1"/>
</dbReference>
<name>A0A1G6HPF9_9FIRM</name>
<evidence type="ECO:0000313" key="14">
    <source>
        <dbReference type="EMBL" id="TDX48150.1"/>
    </source>
</evidence>
<keyword evidence="3 10" id="KW-0479">Metal-binding</keyword>
<dbReference type="InterPro" id="IPR010914">
    <property type="entry name" value="RsgA_GTPase_dom"/>
</dbReference>
<evidence type="ECO:0000256" key="3">
    <source>
        <dbReference type="ARBA" id="ARBA00022723"/>
    </source>
</evidence>
<evidence type="ECO:0000256" key="1">
    <source>
        <dbReference type="ARBA" id="ARBA00022490"/>
    </source>
</evidence>
<evidence type="ECO:0000259" key="11">
    <source>
        <dbReference type="PROSITE" id="PS50936"/>
    </source>
</evidence>
<evidence type="ECO:0000256" key="4">
    <source>
        <dbReference type="ARBA" id="ARBA00022730"/>
    </source>
</evidence>
<dbReference type="RefSeq" id="WP_134058417.1">
    <property type="nucleotide sequence ID" value="NZ_FMYT01000001.1"/>
</dbReference>
<feature type="binding site" evidence="10">
    <location>
        <begin position="106"/>
        <end position="109"/>
    </location>
    <ligand>
        <name>GTP</name>
        <dbReference type="ChEBI" id="CHEBI:37565"/>
    </ligand>
</feature>
<keyword evidence="4 10" id="KW-0699">rRNA-binding</keyword>
<reference evidence="14 15" key="2">
    <citation type="submission" date="2019-03" db="EMBL/GenBank/DDBJ databases">
        <title>Subsurface microbial communities from deep shales in Ohio and West Virginia, USA.</title>
        <authorList>
            <person name="Wrighton K."/>
        </authorList>
    </citation>
    <scope>NUCLEOTIDE SEQUENCE [LARGE SCALE GENOMIC DNA]</scope>
    <source>
        <strain evidence="14 15">DSMZ 11287</strain>
    </source>
</reference>
<dbReference type="SUPFAM" id="SSF50249">
    <property type="entry name" value="Nucleic acid-binding proteins"/>
    <property type="match status" value="1"/>
</dbReference>
<feature type="binding site" evidence="10">
    <location>
        <position position="253"/>
    </location>
    <ligand>
        <name>Zn(2+)</name>
        <dbReference type="ChEBI" id="CHEBI:29105"/>
    </ligand>
</feature>
<reference evidence="13 16" key="1">
    <citation type="submission" date="2016-10" db="EMBL/GenBank/DDBJ databases">
        <authorList>
            <person name="Varghese N."/>
            <person name="Submissions S."/>
        </authorList>
    </citation>
    <scope>NUCLEOTIDE SEQUENCE [LARGE SCALE GENOMIC DNA]</scope>
    <source>
        <strain evidence="13 16">WG10</strain>
    </source>
</reference>
<evidence type="ECO:0000313" key="16">
    <source>
        <dbReference type="Proteomes" id="UP000324896"/>
    </source>
</evidence>
<feature type="domain" description="CP-type G" evidence="12">
    <location>
        <begin position="57"/>
        <end position="214"/>
    </location>
</feature>
<keyword evidence="8 10" id="KW-0694">RNA-binding</keyword>
<evidence type="ECO:0000256" key="7">
    <source>
        <dbReference type="ARBA" id="ARBA00022833"/>
    </source>
</evidence>
<dbReference type="EMBL" id="SOEF01000001">
    <property type="protein sequence ID" value="TDX48150.1"/>
    <property type="molecule type" value="Genomic_DNA"/>
</dbReference>
<dbReference type="Proteomes" id="UP000324896">
    <property type="component" value="Unassembled WGS sequence"/>
</dbReference>
<keyword evidence="5 10" id="KW-0547">Nucleotide-binding</keyword>
<accession>A0A1G6HPF9</accession>
<dbReference type="PANTHER" id="PTHR32120">
    <property type="entry name" value="SMALL RIBOSOMAL SUBUNIT BIOGENESIS GTPASE RSGA"/>
    <property type="match status" value="1"/>
</dbReference>
<dbReference type="GO" id="GO:0005737">
    <property type="term" value="C:cytoplasm"/>
    <property type="evidence" value="ECO:0007669"/>
    <property type="project" value="UniProtKB-SubCell"/>
</dbReference>
<keyword evidence="7 10" id="KW-0862">Zinc</keyword>
<protein>
    <recommendedName>
        <fullName evidence="10">Small ribosomal subunit biogenesis GTPase RsgA</fullName>
        <ecNumber evidence="10">3.6.1.-</ecNumber>
    </recommendedName>
</protein>
<feature type="binding site" evidence="10">
    <location>
        <begin position="156"/>
        <end position="164"/>
    </location>
    <ligand>
        <name>GTP</name>
        <dbReference type="ChEBI" id="CHEBI:37565"/>
    </ligand>
</feature>
<evidence type="ECO:0000259" key="12">
    <source>
        <dbReference type="PROSITE" id="PS51721"/>
    </source>
</evidence>
<dbReference type="PROSITE" id="PS50936">
    <property type="entry name" value="ENGC_GTPASE"/>
    <property type="match status" value="1"/>
</dbReference>
<dbReference type="GO" id="GO:0042274">
    <property type="term" value="P:ribosomal small subunit biogenesis"/>
    <property type="evidence" value="ECO:0007669"/>
    <property type="project" value="UniProtKB-UniRule"/>
</dbReference>
<dbReference type="Gene3D" id="2.40.50.140">
    <property type="entry name" value="Nucleic acid-binding proteins"/>
    <property type="match status" value="1"/>
</dbReference>
<dbReference type="EMBL" id="FMYT01000001">
    <property type="protein sequence ID" value="SDB96122.1"/>
    <property type="molecule type" value="Genomic_DNA"/>
</dbReference>
<dbReference type="PROSITE" id="PS51721">
    <property type="entry name" value="G_CP"/>
    <property type="match status" value="1"/>
</dbReference>
<evidence type="ECO:0000256" key="8">
    <source>
        <dbReference type="ARBA" id="ARBA00022884"/>
    </source>
</evidence>
<dbReference type="Gene3D" id="3.40.50.300">
    <property type="entry name" value="P-loop containing nucleotide triphosphate hydrolases"/>
    <property type="match status" value="1"/>
</dbReference>
<sequence>MKGILIKSIGGFFFVASRSKEIYQCRIRGKIREKIYPGDYVEIDKENKILEDYYPRNNLLKRPKVANVDQVVIMHSIKDPEFTPSLLDRFLLLVESSGFEPLIVINKIDQAEVGFEADFEEYKEAGYELHFISVKENINLDKLFERLNDKINVLTGPSGAGKSSFLNKVIENADLRTAAVSKKLKKGVHTTRMVELLSLPNQGWVADTPGFSSMTKINFEIEPEDLSWYFPEIAQYNNDCKFNRCSHLHEPGCVVQKKVKNGEISERRYKSYKQIYNELEKKERRY</sequence>
<dbReference type="GO" id="GO:0003924">
    <property type="term" value="F:GTPase activity"/>
    <property type="evidence" value="ECO:0007669"/>
    <property type="project" value="UniProtKB-UniRule"/>
</dbReference>
<dbReference type="InterPro" id="IPR030378">
    <property type="entry name" value="G_CP_dom"/>
</dbReference>
<keyword evidence="6 10" id="KW-0378">Hydrolase</keyword>
<organism evidence="13 16">
    <name type="scientific">Halanaerobium congolense</name>
    <dbReference type="NCBI Taxonomy" id="54121"/>
    <lineage>
        <taxon>Bacteria</taxon>
        <taxon>Bacillati</taxon>
        <taxon>Bacillota</taxon>
        <taxon>Clostridia</taxon>
        <taxon>Halanaerobiales</taxon>
        <taxon>Halanaerobiaceae</taxon>
        <taxon>Halanaerobium</taxon>
    </lineage>
</organism>
<dbReference type="CDD" id="cd01854">
    <property type="entry name" value="YjeQ_EngC"/>
    <property type="match status" value="1"/>
</dbReference>
<feature type="binding site" evidence="10">
    <location>
        <position position="240"/>
    </location>
    <ligand>
        <name>Zn(2+)</name>
        <dbReference type="ChEBI" id="CHEBI:29105"/>
    </ligand>
</feature>
<evidence type="ECO:0000256" key="6">
    <source>
        <dbReference type="ARBA" id="ARBA00022801"/>
    </source>
</evidence>
<keyword evidence="9 10" id="KW-0342">GTP-binding</keyword>
<dbReference type="GO" id="GO:0019843">
    <property type="term" value="F:rRNA binding"/>
    <property type="evidence" value="ECO:0007669"/>
    <property type="project" value="UniProtKB-KW"/>
</dbReference>
<comment type="function">
    <text evidence="10">One of several proteins that assist in the late maturation steps of the functional core of the 30S ribosomal subunit. Helps release RbfA from mature subunits. May play a role in the assembly of ribosomal proteins into the subunit. Circularly permuted GTPase that catalyzes slow GTP hydrolysis, GTPase activity is stimulated by the 30S ribosomal subunit.</text>
</comment>
<dbReference type="InterPro" id="IPR027417">
    <property type="entry name" value="P-loop_NTPase"/>
</dbReference>
<evidence type="ECO:0000256" key="2">
    <source>
        <dbReference type="ARBA" id="ARBA00022517"/>
    </source>
</evidence>
<dbReference type="InterPro" id="IPR012340">
    <property type="entry name" value="NA-bd_OB-fold"/>
</dbReference>
<dbReference type="InterPro" id="IPR031944">
    <property type="entry name" value="RsgA_N"/>
</dbReference>
<dbReference type="Gene3D" id="1.10.40.50">
    <property type="entry name" value="Probable gtpase engc, domain 3"/>
    <property type="match status" value="1"/>
</dbReference>
<comment type="cofactor">
    <cofactor evidence="10">
        <name>Zn(2+)</name>
        <dbReference type="ChEBI" id="CHEBI:29105"/>
    </cofactor>
    <text evidence="10">Binds 1 zinc ion per subunit.</text>
</comment>
<dbReference type="GO" id="GO:0005525">
    <property type="term" value="F:GTP binding"/>
    <property type="evidence" value="ECO:0007669"/>
    <property type="project" value="UniProtKB-UniRule"/>
</dbReference>
<dbReference type="EC" id="3.6.1.-" evidence="10"/>
<dbReference type="Pfam" id="PF03193">
    <property type="entry name" value="RsgA_GTPase"/>
    <property type="match status" value="1"/>
</dbReference>
<dbReference type="InterPro" id="IPR004881">
    <property type="entry name" value="Ribosome_biogen_GTPase_RsgA"/>
</dbReference>
<comment type="subcellular location">
    <subcellularLocation>
        <location evidence="10">Cytoplasm</location>
    </subcellularLocation>
</comment>
<dbReference type="NCBIfam" id="TIGR00157">
    <property type="entry name" value="ribosome small subunit-dependent GTPase A"/>
    <property type="match status" value="1"/>
</dbReference>
<dbReference type="AlphaFoldDB" id="A0A1G6HPF9"/>